<feature type="domain" description="Pseudouridine synthase II N-terminal" evidence="4">
    <location>
        <begin position="33"/>
        <end position="181"/>
    </location>
</feature>
<evidence type="ECO:0000259" key="4">
    <source>
        <dbReference type="Pfam" id="PF01509"/>
    </source>
</evidence>
<evidence type="ECO:0000256" key="3">
    <source>
        <dbReference type="ARBA" id="ARBA00023235"/>
    </source>
</evidence>
<feature type="domain" description="tRNA pseudouridylate synthase B C-terminal" evidence="6">
    <location>
        <begin position="182"/>
        <end position="243"/>
    </location>
</feature>
<evidence type="ECO:0000256" key="1">
    <source>
        <dbReference type="ARBA" id="ARBA00012787"/>
    </source>
</evidence>
<keyword evidence="3 7" id="KW-0413">Isomerase</keyword>
<dbReference type="InterPro" id="IPR002501">
    <property type="entry name" value="PsdUridine_synth_N"/>
</dbReference>
<dbReference type="InterPro" id="IPR014780">
    <property type="entry name" value="tRNA_psdUridine_synth_TruB"/>
</dbReference>
<dbReference type="EC" id="5.4.99.25" evidence="1"/>
<reference evidence="7" key="1">
    <citation type="submission" date="2018-06" db="EMBL/GenBank/DDBJ databases">
        <authorList>
            <person name="Zhirakovskaya E."/>
        </authorList>
    </citation>
    <scope>NUCLEOTIDE SEQUENCE</scope>
</reference>
<dbReference type="GO" id="GO:0003723">
    <property type="term" value="F:RNA binding"/>
    <property type="evidence" value="ECO:0007669"/>
    <property type="project" value="InterPro"/>
</dbReference>
<dbReference type="InterPro" id="IPR020103">
    <property type="entry name" value="PsdUridine_synth_cat_dom_sf"/>
</dbReference>
<dbReference type="FunFam" id="2.30.130.10:FF:000012">
    <property type="entry name" value="tRNA pseudouridine synthase B"/>
    <property type="match status" value="1"/>
</dbReference>
<evidence type="ECO:0000256" key="2">
    <source>
        <dbReference type="ARBA" id="ARBA00022694"/>
    </source>
</evidence>
<dbReference type="AlphaFoldDB" id="A0A3B1A7Z6"/>
<dbReference type="GO" id="GO:1990481">
    <property type="term" value="P:mRNA pseudouridine synthesis"/>
    <property type="evidence" value="ECO:0007669"/>
    <property type="project" value="TreeGrafter"/>
</dbReference>
<evidence type="ECO:0000313" key="7">
    <source>
        <dbReference type="EMBL" id="VAW94339.1"/>
    </source>
</evidence>
<evidence type="ECO:0000259" key="6">
    <source>
        <dbReference type="Pfam" id="PF16198"/>
    </source>
</evidence>
<dbReference type="InterPro" id="IPR015947">
    <property type="entry name" value="PUA-like_sf"/>
</dbReference>
<keyword evidence="2" id="KW-0819">tRNA processing</keyword>
<dbReference type="Pfam" id="PF01509">
    <property type="entry name" value="TruB_N"/>
    <property type="match status" value="1"/>
</dbReference>
<sequence length="306" mass="33854">MGRKRQRGRNVNGILLLDKSVGMSSNAALQEVKKLFFAKKAGHTGSLDPLASGLLPLCLGEATKLSSFLLDSDKVYEGVCQLGRKTSTGDAEGDVIEERPVPDFDEVSIKKVFSQFMGDIEQIPPMHSAIKQNGQPLYKLAHQGIVVEREPRPVHIYDLDYISHDTQSFRFRLRCSKGTYVRTLVEDIGEVMGCGAHLTDLRRTQVGPFDLEQAVTPETIAHVAADGGHEELDKLMIPMHQALENWPAVRLSENSTYYVRQGQPVQVAKAPTSGWVRLFANDENFIGVGQIMDDGRVAPKRLVNVS</sequence>
<dbReference type="SUPFAM" id="SSF88697">
    <property type="entry name" value="PUA domain-like"/>
    <property type="match status" value="1"/>
</dbReference>
<dbReference type="Pfam" id="PF16198">
    <property type="entry name" value="TruB_C_2"/>
    <property type="match status" value="1"/>
</dbReference>
<dbReference type="Gene3D" id="3.30.2350.10">
    <property type="entry name" value="Pseudouridine synthase"/>
    <property type="match status" value="1"/>
</dbReference>
<dbReference type="PANTHER" id="PTHR13767:SF2">
    <property type="entry name" value="PSEUDOURIDYLATE SYNTHASE TRUB1"/>
    <property type="match status" value="1"/>
</dbReference>
<dbReference type="GO" id="GO:0160148">
    <property type="term" value="F:tRNA pseudouridine(55) synthase activity"/>
    <property type="evidence" value="ECO:0007669"/>
    <property type="project" value="UniProtKB-EC"/>
</dbReference>
<feature type="domain" description="tRNA pseudouridine synthase II TruB subfamily 1 C-terminal" evidence="5">
    <location>
        <begin position="247"/>
        <end position="303"/>
    </location>
</feature>
<gene>
    <name evidence="7" type="ORF">MNBD_GAMMA21-759</name>
</gene>
<dbReference type="CDD" id="cd21152">
    <property type="entry name" value="PUA_TruB_bacterial"/>
    <property type="match status" value="1"/>
</dbReference>
<dbReference type="InterPro" id="IPR032819">
    <property type="entry name" value="TruB_C"/>
</dbReference>
<evidence type="ECO:0000259" key="5">
    <source>
        <dbReference type="Pfam" id="PF09157"/>
    </source>
</evidence>
<dbReference type="GO" id="GO:0006400">
    <property type="term" value="P:tRNA modification"/>
    <property type="evidence" value="ECO:0007669"/>
    <property type="project" value="TreeGrafter"/>
</dbReference>
<dbReference type="CDD" id="cd02573">
    <property type="entry name" value="PseudoU_synth_EcTruB"/>
    <property type="match status" value="1"/>
</dbReference>
<proteinExistence type="inferred from homology"/>
<name>A0A3B1A7Z6_9ZZZZ</name>
<accession>A0A3B1A7Z6</accession>
<protein>
    <recommendedName>
        <fullName evidence="1">tRNA pseudouridine(55) synthase</fullName>
        <ecNumber evidence="1">5.4.99.25</ecNumber>
    </recommendedName>
</protein>
<dbReference type="NCBIfam" id="TIGR00431">
    <property type="entry name" value="TruB"/>
    <property type="match status" value="1"/>
</dbReference>
<dbReference type="PANTHER" id="PTHR13767">
    <property type="entry name" value="TRNA-PSEUDOURIDINE SYNTHASE"/>
    <property type="match status" value="1"/>
</dbReference>
<dbReference type="SUPFAM" id="SSF55120">
    <property type="entry name" value="Pseudouridine synthase"/>
    <property type="match status" value="1"/>
</dbReference>
<dbReference type="InterPro" id="IPR015240">
    <property type="entry name" value="tRNA_sdUridine_synth_fam1_C"/>
</dbReference>
<dbReference type="EMBL" id="UOFR01000026">
    <property type="protein sequence ID" value="VAW94339.1"/>
    <property type="molecule type" value="Genomic_DNA"/>
</dbReference>
<organism evidence="7">
    <name type="scientific">hydrothermal vent metagenome</name>
    <dbReference type="NCBI Taxonomy" id="652676"/>
    <lineage>
        <taxon>unclassified sequences</taxon>
        <taxon>metagenomes</taxon>
        <taxon>ecological metagenomes</taxon>
    </lineage>
</organism>
<dbReference type="InterPro" id="IPR036974">
    <property type="entry name" value="PUA_sf"/>
</dbReference>
<dbReference type="Gene3D" id="2.30.130.10">
    <property type="entry name" value="PUA domain"/>
    <property type="match status" value="1"/>
</dbReference>
<dbReference type="HAMAP" id="MF_01080">
    <property type="entry name" value="TruB_bact"/>
    <property type="match status" value="1"/>
</dbReference>
<dbReference type="Pfam" id="PF09157">
    <property type="entry name" value="TruB-C_2"/>
    <property type="match status" value="1"/>
</dbReference>